<dbReference type="EMBL" id="JWZT01002265">
    <property type="protein sequence ID" value="KII69859.1"/>
    <property type="molecule type" value="Genomic_DNA"/>
</dbReference>
<keyword evidence="2" id="KW-1185">Reference proteome</keyword>
<reference evidence="1 2" key="1">
    <citation type="journal article" date="2014" name="Genome Biol. Evol.">
        <title>The genome of the myxosporean Thelohanellus kitauei shows adaptations to nutrient acquisition within its fish host.</title>
        <authorList>
            <person name="Yang Y."/>
            <person name="Xiong J."/>
            <person name="Zhou Z."/>
            <person name="Huo F."/>
            <person name="Miao W."/>
            <person name="Ran C."/>
            <person name="Liu Y."/>
            <person name="Zhang J."/>
            <person name="Feng J."/>
            <person name="Wang M."/>
            <person name="Wang M."/>
            <person name="Wang L."/>
            <person name="Yao B."/>
        </authorList>
    </citation>
    <scope>NUCLEOTIDE SEQUENCE [LARGE SCALE GENOMIC DNA]</scope>
    <source>
        <strain evidence="1">Wuqing</strain>
    </source>
</reference>
<dbReference type="Proteomes" id="UP000031668">
    <property type="component" value="Unassembled WGS sequence"/>
</dbReference>
<name>A0A0C2IWZ2_THEKT</name>
<gene>
    <name evidence="1" type="ORF">RF11_02788</name>
</gene>
<comment type="caution">
    <text evidence="1">The sequence shown here is derived from an EMBL/GenBank/DDBJ whole genome shotgun (WGS) entry which is preliminary data.</text>
</comment>
<sequence length="139" mass="16512">MNYHHIFLAIIKDVISYCNHYIIMNTLHEDFTMLYLQMMYIENGQSYYFKVFYEDGILYLRINYIFDDVNVNVTIDTVSLETVSHVIEMFQNCFVSLMLDDGDGDDSEFHMCSRDVRRNHYTPRGSDLSHIILDRGHDT</sequence>
<evidence type="ECO:0000313" key="2">
    <source>
        <dbReference type="Proteomes" id="UP000031668"/>
    </source>
</evidence>
<protein>
    <submittedName>
        <fullName evidence="1">Uncharacterized protein</fullName>
    </submittedName>
</protein>
<organism evidence="1 2">
    <name type="scientific">Thelohanellus kitauei</name>
    <name type="common">Myxosporean</name>
    <dbReference type="NCBI Taxonomy" id="669202"/>
    <lineage>
        <taxon>Eukaryota</taxon>
        <taxon>Metazoa</taxon>
        <taxon>Cnidaria</taxon>
        <taxon>Myxozoa</taxon>
        <taxon>Myxosporea</taxon>
        <taxon>Bivalvulida</taxon>
        <taxon>Platysporina</taxon>
        <taxon>Myxobolidae</taxon>
        <taxon>Thelohanellus</taxon>
    </lineage>
</organism>
<dbReference type="AlphaFoldDB" id="A0A0C2IWZ2"/>
<evidence type="ECO:0000313" key="1">
    <source>
        <dbReference type="EMBL" id="KII69859.1"/>
    </source>
</evidence>
<accession>A0A0C2IWZ2</accession>
<proteinExistence type="predicted"/>